<keyword evidence="2" id="KW-1185">Reference proteome</keyword>
<dbReference type="Proteomes" id="UP001164743">
    <property type="component" value="Chromosome 11A"/>
</dbReference>
<dbReference type="GeneID" id="77802231"/>
<proteinExistence type="predicted"/>
<reference evidence="1" key="1">
    <citation type="submission" date="2022-10" db="EMBL/GenBank/DDBJ databases">
        <title>Puccinia triticina Genome sequencing and assembly.</title>
        <authorList>
            <person name="Li C."/>
        </authorList>
    </citation>
    <scope>NUCLEOTIDE SEQUENCE</scope>
    <source>
        <strain evidence="1">Pt15</strain>
    </source>
</reference>
<accession>A0ABY7CWR5</accession>
<organism evidence="1 2">
    <name type="scientific">Puccinia triticina</name>
    <dbReference type="NCBI Taxonomy" id="208348"/>
    <lineage>
        <taxon>Eukaryota</taxon>
        <taxon>Fungi</taxon>
        <taxon>Dikarya</taxon>
        <taxon>Basidiomycota</taxon>
        <taxon>Pucciniomycotina</taxon>
        <taxon>Pucciniomycetes</taxon>
        <taxon>Pucciniales</taxon>
        <taxon>Pucciniaceae</taxon>
        <taxon>Puccinia</taxon>
    </lineage>
</organism>
<dbReference type="EMBL" id="CP110431">
    <property type="protein sequence ID" value="WAQ89738.1"/>
    <property type="molecule type" value="Genomic_DNA"/>
</dbReference>
<evidence type="ECO:0000313" key="1">
    <source>
        <dbReference type="EMBL" id="WAQ89738.1"/>
    </source>
</evidence>
<gene>
    <name evidence="1" type="ORF">PtA15_11A429</name>
</gene>
<sequence>MPIPILMAIGPTEAKNLEALASSFLVRDWPLSPQLPPDLHSLRPSSAHLAHPPLTCSILCSLAPPVFNVNAVVHMGTLGPVKLGIDLPSISHRYFLLDRLVCLTDNILKDCSGPAACLLNR</sequence>
<protein>
    <submittedName>
        <fullName evidence="1">Uncharacterized protein</fullName>
    </submittedName>
</protein>
<evidence type="ECO:0000313" key="2">
    <source>
        <dbReference type="Proteomes" id="UP001164743"/>
    </source>
</evidence>
<dbReference type="RefSeq" id="XP_053025293.1">
    <property type="nucleotide sequence ID" value="XM_053161336.1"/>
</dbReference>
<name>A0ABY7CWR5_9BASI</name>